<feature type="transmembrane region" description="Helical" evidence="7">
    <location>
        <begin position="167"/>
        <end position="186"/>
    </location>
</feature>
<dbReference type="PROSITE" id="PS50850">
    <property type="entry name" value="MFS"/>
    <property type="match status" value="1"/>
</dbReference>
<feature type="domain" description="Major facilitator superfamily (MFS) profile" evidence="8">
    <location>
        <begin position="13"/>
        <end position="391"/>
    </location>
</feature>
<protein>
    <recommendedName>
        <fullName evidence="8">Major facilitator superfamily (MFS) profile domain-containing protein</fullName>
    </recommendedName>
</protein>
<feature type="transmembrane region" description="Helical" evidence="7">
    <location>
        <begin position="102"/>
        <end position="124"/>
    </location>
</feature>
<organism evidence="9 10">
    <name type="scientific">Candidatus Nomurabacteria bacterium RIFCSPLOWO2_01_FULL_33_24</name>
    <dbReference type="NCBI Taxonomy" id="1801765"/>
    <lineage>
        <taxon>Bacteria</taxon>
        <taxon>Candidatus Nomuraibacteriota</taxon>
    </lineage>
</organism>
<comment type="subcellular location">
    <subcellularLocation>
        <location evidence="1">Cell membrane</location>
        <topology evidence="1">Multi-pass membrane protein</topology>
    </subcellularLocation>
</comment>
<keyword evidence="6 7" id="KW-0472">Membrane</keyword>
<dbReference type="InterPro" id="IPR050171">
    <property type="entry name" value="MFS_Transporters"/>
</dbReference>
<feature type="transmembrane region" description="Helical" evidence="7">
    <location>
        <begin position="368"/>
        <end position="387"/>
    </location>
</feature>
<evidence type="ECO:0000256" key="5">
    <source>
        <dbReference type="ARBA" id="ARBA00022989"/>
    </source>
</evidence>
<dbReference type="InterPro" id="IPR020846">
    <property type="entry name" value="MFS_dom"/>
</dbReference>
<keyword evidence="5 7" id="KW-1133">Transmembrane helix</keyword>
<keyword evidence="4 7" id="KW-0812">Transmembrane</keyword>
<dbReference type="AlphaFoldDB" id="A0A1F6WYQ5"/>
<feature type="transmembrane region" description="Helical" evidence="7">
    <location>
        <begin position="248"/>
        <end position="267"/>
    </location>
</feature>
<feature type="transmembrane region" description="Helical" evidence="7">
    <location>
        <begin position="279"/>
        <end position="297"/>
    </location>
</feature>
<dbReference type="Gene3D" id="1.20.1250.20">
    <property type="entry name" value="MFS general substrate transporter like domains"/>
    <property type="match status" value="2"/>
</dbReference>
<feature type="transmembrane region" description="Helical" evidence="7">
    <location>
        <begin position="78"/>
        <end position="96"/>
    </location>
</feature>
<evidence type="ECO:0000256" key="3">
    <source>
        <dbReference type="ARBA" id="ARBA00022475"/>
    </source>
</evidence>
<evidence type="ECO:0000256" key="7">
    <source>
        <dbReference type="SAM" id="Phobius"/>
    </source>
</evidence>
<dbReference type="InterPro" id="IPR036259">
    <property type="entry name" value="MFS_trans_sf"/>
</dbReference>
<evidence type="ECO:0000313" key="10">
    <source>
        <dbReference type="Proteomes" id="UP000185809"/>
    </source>
</evidence>
<feature type="transmembrane region" description="Helical" evidence="7">
    <location>
        <begin position="16"/>
        <end position="35"/>
    </location>
</feature>
<dbReference type="GO" id="GO:0005886">
    <property type="term" value="C:plasma membrane"/>
    <property type="evidence" value="ECO:0007669"/>
    <property type="project" value="UniProtKB-SubCell"/>
</dbReference>
<dbReference type="PANTHER" id="PTHR23517">
    <property type="entry name" value="RESISTANCE PROTEIN MDTM, PUTATIVE-RELATED-RELATED"/>
    <property type="match status" value="1"/>
</dbReference>
<sequence>MTRIHLIKKPLRMLRVLYLVGFFFSVHLALTAYVNSTFLGQYINPNLVGVLFAISYLIGIIGVILIPKILNKVGGYKTILFLILINILTLSSLFFLKSVYLLVPLFITYIVINIMISFSIDIFVENFSENKSTGKIRGLFLTIINFAWVFAPLLTGFVLSNNSPSKIYLISSFFVIPVLFIFLFRFKKFKDPKYNHLSIKKSLLIIKKNKDIKKIFQISFLLQFFYAWMVIYMPIYLIQYIGFGWDKIGIIFTIMLLPFILFELPLGKLADTRLGEKEILIIGFIIIAISTLIIPFLKTTNVFVWALVLFLTRTGASAIQVMSETYFFKKTKIEDMEVIGLFRGLSNFAWVLAPLLASLFLIFFNYKYLFLVLGILMIGGIYLSSVVQDTK</sequence>
<accession>A0A1F6WYQ5</accession>
<dbReference type="EMBL" id="MFUP01000016">
    <property type="protein sequence ID" value="OGI87027.1"/>
    <property type="molecule type" value="Genomic_DNA"/>
</dbReference>
<name>A0A1F6WYQ5_9BACT</name>
<keyword evidence="2" id="KW-0813">Transport</keyword>
<feature type="transmembrane region" description="Helical" evidence="7">
    <location>
        <begin position="303"/>
        <end position="328"/>
    </location>
</feature>
<evidence type="ECO:0000313" key="9">
    <source>
        <dbReference type="EMBL" id="OGI87027.1"/>
    </source>
</evidence>
<feature type="transmembrane region" description="Helical" evidence="7">
    <location>
        <begin position="215"/>
        <end position="242"/>
    </location>
</feature>
<dbReference type="Pfam" id="PF07690">
    <property type="entry name" value="MFS_1"/>
    <property type="match status" value="1"/>
</dbReference>
<dbReference type="GO" id="GO:0022857">
    <property type="term" value="F:transmembrane transporter activity"/>
    <property type="evidence" value="ECO:0007669"/>
    <property type="project" value="InterPro"/>
</dbReference>
<keyword evidence="3" id="KW-1003">Cell membrane</keyword>
<evidence type="ECO:0000256" key="6">
    <source>
        <dbReference type="ARBA" id="ARBA00023136"/>
    </source>
</evidence>
<feature type="transmembrane region" description="Helical" evidence="7">
    <location>
        <begin position="340"/>
        <end position="362"/>
    </location>
</feature>
<evidence type="ECO:0000256" key="1">
    <source>
        <dbReference type="ARBA" id="ARBA00004651"/>
    </source>
</evidence>
<dbReference type="Proteomes" id="UP000185809">
    <property type="component" value="Unassembled WGS sequence"/>
</dbReference>
<gene>
    <name evidence="9" type="ORF">A2995_00460</name>
</gene>
<feature type="transmembrane region" description="Helical" evidence="7">
    <location>
        <begin position="136"/>
        <end position="155"/>
    </location>
</feature>
<comment type="caution">
    <text evidence="9">The sequence shown here is derived from an EMBL/GenBank/DDBJ whole genome shotgun (WGS) entry which is preliminary data.</text>
</comment>
<dbReference type="SUPFAM" id="SSF103473">
    <property type="entry name" value="MFS general substrate transporter"/>
    <property type="match status" value="2"/>
</dbReference>
<reference evidence="9 10" key="1">
    <citation type="journal article" date="2016" name="Nat. Commun.">
        <title>Thousands of microbial genomes shed light on interconnected biogeochemical processes in an aquifer system.</title>
        <authorList>
            <person name="Anantharaman K."/>
            <person name="Brown C.T."/>
            <person name="Hug L.A."/>
            <person name="Sharon I."/>
            <person name="Castelle C.J."/>
            <person name="Probst A.J."/>
            <person name="Thomas B.C."/>
            <person name="Singh A."/>
            <person name="Wilkins M.J."/>
            <person name="Karaoz U."/>
            <person name="Brodie E.L."/>
            <person name="Williams K.H."/>
            <person name="Hubbard S.S."/>
            <person name="Banfield J.F."/>
        </authorList>
    </citation>
    <scope>NUCLEOTIDE SEQUENCE [LARGE SCALE GENOMIC DNA]</scope>
</reference>
<evidence type="ECO:0000256" key="4">
    <source>
        <dbReference type="ARBA" id="ARBA00022692"/>
    </source>
</evidence>
<evidence type="ECO:0000256" key="2">
    <source>
        <dbReference type="ARBA" id="ARBA00022448"/>
    </source>
</evidence>
<evidence type="ECO:0000259" key="8">
    <source>
        <dbReference type="PROSITE" id="PS50850"/>
    </source>
</evidence>
<feature type="transmembrane region" description="Helical" evidence="7">
    <location>
        <begin position="47"/>
        <end position="66"/>
    </location>
</feature>
<proteinExistence type="predicted"/>
<dbReference type="InterPro" id="IPR011701">
    <property type="entry name" value="MFS"/>
</dbReference>